<dbReference type="KEGG" id="cad:Curi_c12140"/>
<keyword evidence="3" id="KW-1185">Reference proteome</keyword>
<evidence type="ECO:0000313" key="3">
    <source>
        <dbReference type="Proteomes" id="UP000006094"/>
    </source>
</evidence>
<dbReference type="eggNOG" id="ENOG50306UH">
    <property type="taxonomic scope" value="Bacteria"/>
</dbReference>
<dbReference type="Proteomes" id="UP000006094">
    <property type="component" value="Chromosome"/>
</dbReference>
<gene>
    <name evidence="2" type="ordered locus">Curi_c12140</name>
</gene>
<proteinExistence type="predicted"/>
<dbReference type="RefSeq" id="WP_014967362.1">
    <property type="nucleotide sequence ID" value="NC_018664.1"/>
</dbReference>
<accession>K0AZS7</accession>
<sequence>MKKDFDEKIIKSALDNIRTPEYDIFSKVEKEIKNKESNISFKKAISVGVAICLCLTLSVGVMAATIPSFNKLLSVVSLEIASILQRVEVSSEDNGIKMEVIAAMSDDETTVIYFTMQDLTGDRIDETLNISDYGMSKGSMFTCELVDYNKSTKTATLRMESNGGEKINNEKVEFNIRSFVGDRSILHGIDTGITIVDILAVKDSQTIPFDMKNLSGIGGDLIEELRSQDTIELLKVDQMNLTLPKIDLMHISNIGYIDGRLHIQTKWSRDRVNDYGDLYLADSSGNTLDVRMSNVYFGVNESNEATYGNGYIEYIFDIDKTELNEVKLMATFTSNRNYTEGNWKTSFKIEAIEEQKKIDCNIELGTGSIDSISVSPLGVTLTGSVKDIPSYDSISVSINMKDGSTKTFSTRVSSVEDGKTKLKYMPSLPLDLSLIKSININGTIIKMNSLK</sequence>
<dbReference type="STRING" id="1128398.Curi_c12140"/>
<name>K0AZS7_GOTA9</name>
<reference evidence="2 3" key="1">
    <citation type="journal article" date="2012" name="PLoS ONE">
        <title>The purine-utilizing bacterium Clostridium acidurici 9a: a genome-guided metabolic reconsideration.</title>
        <authorList>
            <person name="Hartwich K."/>
            <person name="Poehlein A."/>
            <person name="Daniel R."/>
        </authorList>
    </citation>
    <scope>NUCLEOTIDE SEQUENCE [LARGE SCALE GENOMIC DNA]</scope>
    <source>
        <strain evidence="3">ATCC 7906 / DSM 604 / BCRC 14475 / CIP 104303 / KCTC 5404 / NCIMB 10678 / 9a</strain>
    </source>
</reference>
<evidence type="ECO:0000256" key="1">
    <source>
        <dbReference type="SAM" id="Phobius"/>
    </source>
</evidence>
<dbReference type="HOGENOM" id="CLU_050358_0_0_9"/>
<keyword evidence="1" id="KW-0472">Membrane</keyword>
<dbReference type="PATRIC" id="fig|1128398.3.peg.1229"/>
<feature type="transmembrane region" description="Helical" evidence="1">
    <location>
        <begin position="44"/>
        <end position="66"/>
    </location>
</feature>
<dbReference type="AlphaFoldDB" id="K0AZS7"/>
<dbReference type="EMBL" id="CP003326">
    <property type="protein sequence ID" value="AFS78225.1"/>
    <property type="molecule type" value="Genomic_DNA"/>
</dbReference>
<organism evidence="2 3">
    <name type="scientific">Gottschalkia acidurici (strain ATCC 7906 / DSM 604 / BCRC 14475 / CIP 104303 / KCTC 5404 / NCIMB 10678 / 9a)</name>
    <name type="common">Clostridium acidurici</name>
    <dbReference type="NCBI Taxonomy" id="1128398"/>
    <lineage>
        <taxon>Bacteria</taxon>
        <taxon>Bacillati</taxon>
        <taxon>Bacillota</taxon>
        <taxon>Tissierellia</taxon>
        <taxon>Tissierellales</taxon>
        <taxon>Gottschalkiaceae</taxon>
        <taxon>Gottschalkia</taxon>
    </lineage>
</organism>
<keyword evidence="1" id="KW-1133">Transmembrane helix</keyword>
<evidence type="ECO:0000313" key="2">
    <source>
        <dbReference type="EMBL" id="AFS78225.1"/>
    </source>
</evidence>
<protein>
    <submittedName>
        <fullName evidence="2">Uncharacterized protein</fullName>
    </submittedName>
</protein>
<dbReference type="OrthoDB" id="2200485at2"/>
<keyword evidence="1" id="KW-0812">Transmembrane</keyword>